<keyword evidence="1" id="KW-0723">Serine/threonine-protein kinase</keyword>
<comment type="caution">
    <text evidence="4">The sequence shown here is derived from an EMBL/GenBank/DDBJ whole genome shotgun (WGS) entry which is preliminary data.</text>
</comment>
<feature type="compositionally biased region" description="Basic and acidic residues" evidence="2">
    <location>
        <begin position="140"/>
        <end position="153"/>
    </location>
</feature>
<dbReference type="Gene3D" id="3.30.565.10">
    <property type="entry name" value="Histidine kinase-like ATPase, C-terminal domain"/>
    <property type="match status" value="1"/>
</dbReference>
<dbReference type="InterPro" id="IPR003594">
    <property type="entry name" value="HATPase_dom"/>
</dbReference>
<dbReference type="Proteomes" id="UP000535890">
    <property type="component" value="Unassembled WGS sequence"/>
</dbReference>
<feature type="region of interest" description="Disordered" evidence="2">
    <location>
        <begin position="124"/>
        <end position="153"/>
    </location>
</feature>
<dbReference type="SUPFAM" id="SSF55874">
    <property type="entry name" value="ATPase domain of HSP90 chaperone/DNA topoisomerase II/histidine kinase"/>
    <property type="match status" value="1"/>
</dbReference>
<evidence type="ECO:0000256" key="2">
    <source>
        <dbReference type="SAM" id="MobiDB-lite"/>
    </source>
</evidence>
<dbReference type="Pfam" id="PF13581">
    <property type="entry name" value="HATPase_c_2"/>
    <property type="match status" value="1"/>
</dbReference>
<evidence type="ECO:0000259" key="3">
    <source>
        <dbReference type="Pfam" id="PF13581"/>
    </source>
</evidence>
<proteinExistence type="predicted"/>
<dbReference type="EMBL" id="JACCBN010000001">
    <property type="protein sequence ID" value="NYD37383.1"/>
    <property type="molecule type" value="Genomic_DNA"/>
</dbReference>
<name>A0A7Y9DXJ7_9PSEU</name>
<organism evidence="4 5">
    <name type="scientific">Actinomycetospora corticicola</name>
    <dbReference type="NCBI Taxonomy" id="663602"/>
    <lineage>
        <taxon>Bacteria</taxon>
        <taxon>Bacillati</taxon>
        <taxon>Actinomycetota</taxon>
        <taxon>Actinomycetes</taxon>
        <taxon>Pseudonocardiales</taxon>
        <taxon>Pseudonocardiaceae</taxon>
        <taxon>Actinomycetospora</taxon>
    </lineage>
</organism>
<sequence>MTPQAPPDLDLTAQAAPPQVGSFRRALRRWLGEVLDAVGGSPVGDDLEDLADDLVLATSEALENVVDHAYAGAGEPGAMSLRARLQEDTVAVVVTDHGHWRDPPTGPSSRGRGLEMMERLAETRVDRGEPGTVVTLSRRLPQDAPHDRSAAQA</sequence>
<gene>
    <name evidence="4" type="ORF">BJ983_003485</name>
</gene>
<feature type="domain" description="Histidine kinase/HSP90-like ATPase" evidence="3">
    <location>
        <begin position="27"/>
        <end position="137"/>
    </location>
</feature>
<dbReference type="PANTHER" id="PTHR35526">
    <property type="entry name" value="ANTI-SIGMA-F FACTOR RSBW-RELATED"/>
    <property type="match status" value="1"/>
</dbReference>
<dbReference type="GO" id="GO:0004674">
    <property type="term" value="F:protein serine/threonine kinase activity"/>
    <property type="evidence" value="ECO:0007669"/>
    <property type="project" value="UniProtKB-KW"/>
</dbReference>
<evidence type="ECO:0000256" key="1">
    <source>
        <dbReference type="ARBA" id="ARBA00022527"/>
    </source>
</evidence>
<keyword evidence="1" id="KW-0808">Transferase</keyword>
<reference evidence="4 5" key="1">
    <citation type="submission" date="2020-07" db="EMBL/GenBank/DDBJ databases">
        <title>Sequencing the genomes of 1000 actinobacteria strains.</title>
        <authorList>
            <person name="Klenk H.-P."/>
        </authorList>
    </citation>
    <scope>NUCLEOTIDE SEQUENCE [LARGE SCALE GENOMIC DNA]</scope>
    <source>
        <strain evidence="4 5">DSM 45772</strain>
    </source>
</reference>
<accession>A0A7Y9DXJ7</accession>
<dbReference type="AlphaFoldDB" id="A0A7Y9DXJ7"/>
<dbReference type="PANTHER" id="PTHR35526:SF3">
    <property type="entry name" value="ANTI-SIGMA-F FACTOR RSBW"/>
    <property type="match status" value="1"/>
</dbReference>
<protein>
    <submittedName>
        <fullName evidence="4">Anti-sigma regulatory factor (Ser/Thr protein kinase)</fullName>
    </submittedName>
</protein>
<evidence type="ECO:0000313" key="4">
    <source>
        <dbReference type="EMBL" id="NYD37383.1"/>
    </source>
</evidence>
<keyword evidence="1" id="KW-0418">Kinase</keyword>
<dbReference type="CDD" id="cd16936">
    <property type="entry name" value="HATPase_RsbW-like"/>
    <property type="match status" value="1"/>
</dbReference>
<keyword evidence="5" id="KW-1185">Reference proteome</keyword>
<dbReference type="InterPro" id="IPR050267">
    <property type="entry name" value="Anti-sigma-factor_SerPK"/>
</dbReference>
<dbReference type="InterPro" id="IPR036890">
    <property type="entry name" value="HATPase_C_sf"/>
</dbReference>
<dbReference type="RefSeq" id="WP_179794949.1">
    <property type="nucleotide sequence ID" value="NZ_BAABHP010000014.1"/>
</dbReference>
<evidence type="ECO:0000313" key="5">
    <source>
        <dbReference type="Proteomes" id="UP000535890"/>
    </source>
</evidence>